<proteinExistence type="predicted"/>
<evidence type="ECO:0000313" key="2">
    <source>
        <dbReference type="EnsemblMetazoa" id="CPIJ014380-PA"/>
    </source>
</evidence>
<dbReference type="Proteomes" id="UP000002320">
    <property type="component" value="Unassembled WGS sequence"/>
</dbReference>
<dbReference type="InParanoid" id="B0X4S6"/>
<protein>
    <submittedName>
        <fullName evidence="1 2">Ccr4-not transcription complex</fullName>
    </submittedName>
</protein>
<accession>B0X4S6</accession>
<reference evidence="2" key="2">
    <citation type="submission" date="2020-05" db="UniProtKB">
        <authorList>
            <consortium name="EnsemblMetazoa"/>
        </authorList>
    </citation>
    <scope>IDENTIFICATION</scope>
    <source>
        <strain evidence="2">JHB</strain>
    </source>
</reference>
<dbReference type="EnsemblMetazoa" id="CPIJ014380-RA">
    <property type="protein sequence ID" value="CPIJ014380-PA"/>
    <property type="gene ID" value="CPIJ014380"/>
</dbReference>
<organism>
    <name type="scientific">Culex quinquefasciatus</name>
    <name type="common">Southern house mosquito</name>
    <name type="synonym">Culex pungens</name>
    <dbReference type="NCBI Taxonomy" id="7176"/>
    <lineage>
        <taxon>Eukaryota</taxon>
        <taxon>Metazoa</taxon>
        <taxon>Ecdysozoa</taxon>
        <taxon>Arthropoda</taxon>
        <taxon>Hexapoda</taxon>
        <taxon>Insecta</taxon>
        <taxon>Pterygota</taxon>
        <taxon>Neoptera</taxon>
        <taxon>Endopterygota</taxon>
        <taxon>Diptera</taxon>
        <taxon>Nematocera</taxon>
        <taxon>Culicoidea</taxon>
        <taxon>Culicidae</taxon>
        <taxon>Culicinae</taxon>
        <taxon>Culicini</taxon>
        <taxon>Culex</taxon>
        <taxon>Culex</taxon>
    </lineage>
</organism>
<dbReference type="VEuPathDB" id="VectorBase:CPIJ014380"/>
<gene>
    <name evidence="2" type="primary">6047612</name>
    <name evidence="1" type="ORF">CpipJ_CPIJ014380</name>
</gene>
<dbReference type="KEGG" id="cqu:CpipJ_CPIJ014380"/>
<dbReference type="STRING" id="7176.B0X4S6"/>
<dbReference type="EMBL" id="DS232351">
    <property type="protein sequence ID" value="EDS40493.1"/>
    <property type="molecule type" value="Genomic_DNA"/>
</dbReference>
<dbReference type="HOGENOM" id="CLU_1688473_0_0_1"/>
<evidence type="ECO:0000313" key="1">
    <source>
        <dbReference type="EMBL" id="EDS40493.1"/>
    </source>
</evidence>
<reference evidence="1" key="1">
    <citation type="submission" date="2007-03" db="EMBL/GenBank/DDBJ databases">
        <title>Annotation of Culex pipiens quinquefasciatus.</title>
        <authorList>
            <consortium name="The Broad Institute Genome Sequencing Platform"/>
            <person name="Atkinson P.W."/>
            <person name="Hemingway J."/>
            <person name="Christensen B.M."/>
            <person name="Higgs S."/>
            <person name="Kodira C."/>
            <person name="Hannick L."/>
            <person name="Megy K."/>
            <person name="O'Leary S."/>
            <person name="Pearson M."/>
            <person name="Haas B.J."/>
            <person name="Mauceli E."/>
            <person name="Wortman J.R."/>
            <person name="Lee N.H."/>
            <person name="Guigo R."/>
            <person name="Stanke M."/>
            <person name="Alvarado L."/>
            <person name="Amedeo P."/>
            <person name="Antoine C.H."/>
            <person name="Arensburger P."/>
            <person name="Bidwell S.L."/>
            <person name="Crawford M."/>
            <person name="Camaro F."/>
            <person name="Devon K."/>
            <person name="Engels R."/>
            <person name="Hammond M."/>
            <person name="Howarth C."/>
            <person name="Koehrsen M."/>
            <person name="Lawson D."/>
            <person name="Montgomery P."/>
            <person name="Nene V."/>
            <person name="Nusbaum C."/>
            <person name="Puiu D."/>
            <person name="Romero-Severson J."/>
            <person name="Severson D.W."/>
            <person name="Shumway M."/>
            <person name="Sisk P."/>
            <person name="Stolte C."/>
            <person name="Zeng Q."/>
            <person name="Eisenstadt E."/>
            <person name="Fraser-Liggett C."/>
            <person name="Strausberg R."/>
            <person name="Galagan J."/>
            <person name="Birren B."/>
            <person name="Collins F.H."/>
        </authorList>
    </citation>
    <scope>NUCLEOTIDE SEQUENCE [LARGE SCALE GENOMIC DNA]</scope>
    <source>
        <strain evidence="1">JHB</strain>
    </source>
</reference>
<dbReference type="OrthoDB" id="1933107at2759"/>
<dbReference type="eggNOG" id="KOG1831">
    <property type="taxonomic scope" value="Eukaryota"/>
</dbReference>
<name>B0X4S6_CULQU</name>
<evidence type="ECO:0000313" key="3">
    <source>
        <dbReference type="Proteomes" id="UP000002320"/>
    </source>
</evidence>
<sequence length="156" mass="17276">MVWHILSVLLHGKLRELGHTDSTNTHFVRQLCRDFPRERMPVVLAPLLNPLVMEIGYSFTASLEDCKNHLLKVGGREISAQDVVKALKEGVPSFNWNDGCLALDHQEFLIKDRPGCHPGRYLRAVGRVCDACAVPDVQPDGATADSQCFLQAGSNI</sequence>
<keyword evidence="3" id="KW-1185">Reference proteome</keyword>
<dbReference type="VEuPathDB" id="VectorBase:CQUJHB002308"/>
<dbReference type="AlphaFoldDB" id="B0X4S6"/>